<proteinExistence type="predicted"/>
<keyword evidence="3" id="KW-1185">Reference proteome</keyword>
<dbReference type="AlphaFoldDB" id="A0A8H7AEH2"/>
<comment type="caution">
    <text evidence="2">The sequence shown here is derived from an EMBL/GenBank/DDBJ whole genome shotgun (WGS) entry which is preliminary data.</text>
</comment>
<evidence type="ECO:0000256" key="1">
    <source>
        <dbReference type="SAM" id="MobiDB-lite"/>
    </source>
</evidence>
<name>A0A8H7AEH2_9EURO</name>
<feature type="region of interest" description="Disordered" evidence="1">
    <location>
        <begin position="1"/>
        <end position="20"/>
    </location>
</feature>
<gene>
    <name evidence="2" type="ORF">GJ744_000561</name>
</gene>
<organism evidence="2 3">
    <name type="scientific">Endocarpon pusillum</name>
    <dbReference type="NCBI Taxonomy" id="364733"/>
    <lineage>
        <taxon>Eukaryota</taxon>
        <taxon>Fungi</taxon>
        <taxon>Dikarya</taxon>
        <taxon>Ascomycota</taxon>
        <taxon>Pezizomycotina</taxon>
        <taxon>Eurotiomycetes</taxon>
        <taxon>Chaetothyriomycetidae</taxon>
        <taxon>Verrucariales</taxon>
        <taxon>Verrucariaceae</taxon>
        <taxon>Endocarpon</taxon>
    </lineage>
</organism>
<sequence length="192" mass="22348">MPSSLFQPQHFLPQPETGRDDIRTRSSLRKVARSIFKRLLLHHRPMLLQARAKEERLYHGRLRPTLRLEFTKILRKASTNVRYARVKSAETPKCGRVVHVGRSSISAVSRSGQKMKFLQHRKVRFKMDNSLLRSNGGVPGVTYRRRRYLPHIAAGVRRNWIRDLFLVYLLIHVDKLAADRRLSPNCALTHAI</sequence>
<evidence type="ECO:0000313" key="3">
    <source>
        <dbReference type="Proteomes" id="UP000606974"/>
    </source>
</evidence>
<protein>
    <submittedName>
        <fullName evidence="2">Uncharacterized protein</fullName>
    </submittedName>
</protein>
<reference evidence="2" key="1">
    <citation type="submission" date="2020-02" db="EMBL/GenBank/DDBJ databases">
        <authorList>
            <person name="Palmer J.M."/>
        </authorList>
    </citation>
    <scope>NUCLEOTIDE SEQUENCE</scope>
    <source>
        <strain evidence="2">EPUS1.4</strain>
        <tissue evidence="2">Thallus</tissue>
    </source>
</reference>
<dbReference type="EMBL" id="JAACFV010000104">
    <property type="protein sequence ID" value="KAF7505626.1"/>
    <property type="molecule type" value="Genomic_DNA"/>
</dbReference>
<accession>A0A8H7AEH2</accession>
<dbReference type="Proteomes" id="UP000606974">
    <property type="component" value="Unassembled WGS sequence"/>
</dbReference>
<evidence type="ECO:0000313" key="2">
    <source>
        <dbReference type="EMBL" id="KAF7505626.1"/>
    </source>
</evidence>